<reference evidence="1" key="1">
    <citation type="submission" date="2023-04" db="EMBL/GenBank/DDBJ databases">
        <title>A chromosome-level genome assembly of the parasitoid wasp Eretmocerus hayati.</title>
        <authorList>
            <person name="Zhong Y."/>
            <person name="Liu S."/>
            <person name="Liu Y."/>
        </authorList>
    </citation>
    <scope>NUCLEOTIDE SEQUENCE</scope>
    <source>
        <strain evidence="1">ZJU_SS_LIU_2023</strain>
    </source>
</reference>
<protein>
    <submittedName>
        <fullName evidence="1">Uncharacterized protein</fullName>
    </submittedName>
</protein>
<keyword evidence="2" id="KW-1185">Reference proteome</keyword>
<dbReference type="EMBL" id="CM056741">
    <property type="protein sequence ID" value="KAJ8687412.1"/>
    <property type="molecule type" value="Genomic_DNA"/>
</dbReference>
<evidence type="ECO:0000313" key="2">
    <source>
        <dbReference type="Proteomes" id="UP001239111"/>
    </source>
</evidence>
<sequence length="457" mass="51909">MLLNDSTGLPEKNTDQSCIRVGPRIGFKNRTSQITILDRIKLPQYQYTTTNGQNEEEDSVQLEFRPRGYFVAGLCYLCCAPGNPNFACSNCNGMVEYCSSNHLKQHSKSHSHLCPLLAELSRRCNEDNSSITSLDPDAWRRFRLGTVEAAKNGLGRELELWEREALLYPKLCSKCRYSKGLQACPGCGLEFRCEKHLEEWHEGVVGRCDEMKLFGAMLREQNRRASCTAPEIPSGWRLKIDEKIPDSLEDALRLVFGEKRHACIDATSYAALSVVASPPLTALRALIACHDMKDLQKQEELCVHIIGAELQFECANLGAWEILFVHMLPGLKILHLELYGPELHVPAEIAQVLEQPTLCSSCRSFSREFDVRFHCGKLYHQIENERKPDLVCLFNPGLYRTTAFGNQIASRGRVILPRLLDKLTTLVQTHRFWFDELRTISYLLEQSEEVTYPGDLP</sequence>
<gene>
    <name evidence="1" type="ORF">QAD02_023206</name>
</gene>
<organism evidence="1 2">
    <name type="scientific">Eretmocerus hayati</name>
    <dbReference type="NCBI Taxonomy" id="131215"/>
    <lineage>
        <taxon>Eukaryota</taxon>
        <taxon>Metazoa</taxon>
        <taxon>Ecdysozoa</taxon>
        <taxon>Arthropoda</taxon>
        <taxon>Hexapoda</taxon>
        <taxon>Insecta</taxon>
        <taxon>Pterygota</taxon>
        <taxon>Neoptera</taxon>
        <taxon>Endopterygota</taxon>
        <taxon>Hymenoptera</taxon>
        <taxon>Apocrita</taxon>
        <taxon>Proctotrupomorpha</taxon>
        <taxon>Chalcidoidea</taxon>
        <taxon>Aphelinidae</taxon>
        <taxon>Aphelininae</taxon>
        <taxon>Eretmocerus</taxon>
    </lineage>
</organism>
<proteinExistence type="predicted"/>
<accession>A0ACC2PVD7</accession>
<evidence type="ECO:0000313" key="1">
    <source>
        <dbReference type="EMBL" id="KAJ8687412.1"/>
    </source>
</evidence>
<dbReference type="Proteomes" id="UP001239111">
    <property type="component" value="Chromosome 1"/>
</dbReference>
<comment type="caution">
    <text evidence="1">The sequence shown here is derived from an EMBL/GenBank/DDBJ whole genome shotgun (WGS) entry which is preliminary data.</text>
</comment>
<name>A0ACC2PVD7_9HYME</name>